<sequence length="234" mass="27671">MKDMKDDQLLMKKFVKIVEGYPEIYDNSLDGYRTRHAELAWEKIADDVRRELNEECTVEELKVKWKGIRSSFNRYKNKLLGLNTGACKKYYLYDHLQFLEPFTRPKLITNQDQSDTRIFEDCCNYTEANHNDSSNEYNPLDDWEADVKPDVTNKESKVDILEFSSPSRNPSKDSSQTDKKSRSEEDDNEDLQFFKSILPDIKSFTTKEKRKLKMGILQLIDDVENDRKRHKTDE</sequence>
<dbReference type="PROSITE" id="PS51029">
    <property type="entry name" value="MADF"/>
    <property type="match status" value="1"/>
</dbReference>
<keyword evidence="1" id="KW-0539">Nucleus</keyword>
<dbReference type="GO" id="GO:0005667">
    <property type="term" value="C:transcription regulator complex"/>
    <property type="evidence" value="ECO:0007669"/>
    <property type="project" value="TreeGrafter"/>
</dbReference>
<dbReference type="InterPro" id="IPR004210">
    <property type="entry name" value="BESS_motif"/>
</dbReference>
<keyword evidence="6" id="KW-1185">Reference proteome</keyword>
<dbReference type="Pfam" id="PF10545">
    <property type="entry name" value="MADF_DNA_bdg"/>
    <property type="match status" value="1"/>
</dbReference>
<evidence type="ECO:0008006" key="7">
    <source>
        <dbReference type="Google" id="ProtNLM"/>
    </source>
</evidence>
<reference evidence="5" key="2">
    <citation type="submission" date="2020-12" db="EMBL/GenBank/DDBJ databases">
        <authorList>
            <person name="Kanost M."/>
        </authorList>
    </citation>
    <scope>NUCLEOTIDE SEQUENCE</scope>
</reference>
<dbReference type="OrthoDB" id="6147983at2759"/>
<evidence type="ECO:0000256" key="2">
    <source>
        <dbReference type="SAM" id="MobiDB-lite"/>
    </source>
</evidence>
<dbReference type="GO" id="GO:0005634">
    <property type="term" value="C:nucleus"/>
    <property type="evidence" value="ECO:0007669"/>
    <property type="project" value="UniProtKB-SubCell"/>
</dbReference>
<evidence type="ECO:0000313" key="5">
    <source>
        <dbReference type="EMBL" id="KAG6444204.1"/>
    </source>
</evidence>
<feature type="domain" description="BESS" evidence="4">
    <location>
        <begin position="187"/>
        <end position="226"/>
    </location>
</feature>
<evidence type="ECO:0000259" key="3">
    <source>
        <dbReference type="PROSITE" id="PS51029"/>
    </source>
</evidence>
<dbReference type="GO" id="GO:0006357">
    <property type="term" value="P:regulation of transcription by RNA polymerase II"/>
    <property type="evidence" value="ECO:0007669"/>
    <property type="project" value="TreeGrafter"/>
</dbReference>
<dbReference type="InterPro" id="IPR039353">
    <property type="entry name" value="TF_Adf1"/>
</dbReference>
<comment type="subcellular location">
    <subcellularLocation>
        <location evidence="1">Nucleus</location>
    </subcellularLocation>
</comment>
<protein>
    <recommendedName>
        <fullName evidence="7">MADF domain-containing protein</fullName>
    </recommendedName>
</protein>
<proteinExistence type="predicted"/>
<name>A0A921YSY1_MANSE</name>
<comment type="caution">
    <text evidence="5">The sequence shown here is derived from an EMBL/GenBank/DDBJ whole genome shotgun (WGS) entry which is preliminary data.</text>
</comment>
<evidence type="ECO:0000256" key="1">
    <source>
        <dbReference type="PROSITE-ProRule" id="PRU00371"/>
    </source>
</evidence>
<dbReference type="GO" id="GO:0003677">
    <property type="term" value="F:DNA binding"/>
    <property type="evidence" value="ECO:0007669"/>
    <property type="project" value="InterPro"/>
</dbReference>
<dbReference type="Pfam" id="PF02944">
    <property type="entry name" value="BESS"/>
    <property type="match status" value="1"/>
</dbReference>
<dbReference type="AlphaFoldDB" id="A0A921YSY1"/>
<dbReference type="SMART" id="SM00595">
    <property type="entry name" value="MADF"/>
    <property type="match status" value="1"/>
</dbReference>
<dbReference type="PROSITE" id="PS51031">
    <property type="entry name" value="BESS"/>
    <property type="match status" value="1"/>
</dbReference>
<feature type="region of interest" description="Disordered" evidence="2">
    <location>
        <begin position="162"/>
        <end position="191"/>
    </location>
</feature>
<reference evidence="5" key="1">
    <citation type="journal article" date="2016" name="Insect Biochem. Mol. Biol.">
        <title>Multifaceted biological insights from a draft genome sequence of the tobacco hornworm moth, Manduca sexta.</title>
        <authorList>
            <person name="Kanost M.R."/>
            <person name="Arrese E.L."/>
            <person name="Cao X."/>
            <person name="Chen Y.R."/>
            <person name="Chellapilla S."/>
            <person name="Goldsmith M.R."/>
            <person name="Grosse-Wilde E."/>
            <person name="Heckel D.G."/>
            <person name="Herndon N."/>
            <person name="Jiang H."/>
            <person name="Papanicolaou A."/>
            <person name="Qu J."/>
            <person name="Soulages J.L."/>
            <person name="Vogel H."/>
            <person name="Walters J."/>
            <person name="Waterhouse R.M."/>
            <person name="Ahn S.J."/>
            <person name="Almeida F.C."/>
            <person name="An C."/>
            <person name="Aqrawi P."/>
            <person name="Bretschneider A."/>
            <person name="Bryant W.B."/>
            <person name="Bucks S."/>
            <person name="Chao H."/>
            <person name="Chevignon G."/>
            <person name="Christen J.M."/>
            <person name="Clarke D.F."/>
            <person name="Dittmer N.T."/>
            <person name="Ferguson L.C.F."/>
            <person name="Garavelou S."/>
            <person name="Gordon K.H.J."/>
            <person name="Gunaratna R.T."/>
            <person name="Han Y."/>
            <person name="Hauser F."/>
            <person name="He Y."/>
            <person name="Heidel-Fischer H."/>
            <person name="Hirsh A."/>
            <person name="Hu Y."/>
            <person name="Jiang H."/>
            <person name="Kalra D."/>
            <person name="Klinner C."/>
            <person name="Konig C."/>
            <person name="Kovar C."/>
            <person name="Kroll A.R."/>
            <person name="Kuwar S.S."/>
            <person name="Lee S.L."/>
            <person name="Lehman R."/>
            <person name="Li K."/>
            <person name="Li Z."/>
            <person name="Liang H."/>
            <person name="Lovelace S."/>
            <person name="Lu Z."/>
            <person name="Mansfield J.H."/>
            <person name="McCulloch K.J."/>
            <person name="Mathew T."/>
            <person name="Morton B."/>
            <person name="Muzny D.M."/>
            <person name="Neunemann D."/>
            <person name="Ongeri F."/>
            <person name="Pauchet Y."/>
            <person name="Pu L.L."/>
            <person name="Pyrousis I."/>
            <person name="Rao X.J."/>
            <person name="Redding A."/>
            <person name="Roesel C."/>
            <person name="Sanchez-Gracia A."/>
            <person name="Schaack S."/>
            <person name="Shukla A."/>
            <person name="Tetreau G."/>
            <person name="Wang Y."/>
            <person name="Xiong G.H."/>
            <person name="Traut W."/>
            <person name="Walsh T.K."/>
            <person name="Worley K.C."/>
            <person name="Wu D."/>
            <person name="Wu W."/>
            <person name="Wu Y.Q."/>
            <person name="Zhang X."/>
            <person name="Zou Z."/>
            <person name="Zucker H."/>
            <person name="Briscoe A.D."/>
            <person name="Burmester T."/>
            <person name="Clem R.J."/>
            <person name="Feyereisen R."/>
            <person name="Grimmelikhuijzen C.J.P."/>
            <person name="Hamodrakas S.J."/>
            <person name="Hansson B.S."/>
            <person name="Huguet E."/>
            <person name="Jermiin L.S."/>
            <person name="Lan Q."/>
            <person name="Lehman H.K."/>
            <person name="Lorenzen M."/>
            <person name="Merzendorfer H."/>
            <person name="Michalopoulos I."/>
            <person name="Morton D.B."/>
            <person name="Muthukrishnan S."/>
            <person name="Oakeshott J.G."/>
            <person name="Palmer W."/>
            <person name="Park Y."/>
            <person name="Passarelli A.L."/>
            <person name="Rozas J."/>
            <person name="Schwartz L.M."/>
            <person name="Smith W."/>
            <person name="Southgate A."/>
            <person name="Vilcinskas A."/>
            <person name="Vogt R."/>
            <person name="Wang P."/>
            <person name="Werren J."/>
            <person name="Yu X.Q."/>
            <person name="Zhou J.J."/>
            <person name="Brown S.J."/>
            <person name="Scherer S.E."/>
            <person name="Richards S."/>
            <person name="Blissard G.W."/>
        </authorList>
    </citation>
    <scope>NUCLEOTIDE SEQUENCE</scope>
</reference>
<dbReference type="EMBL" id="JH668309">
    <property type="protein sequence ID" value="KAG6444204.1"/>
    <property type="molecule type" value="Genomic_DNA"/>
</dbReference>
<dbReference type="PANTHER" id="PTHR12243">
    <property type="entry name" value="MADF DOMAIN TRANSCRIPTION FACTOR"/>
    <property type="match status" value="1"/>
</dbReference>
<gene>
    <name evidence="5" type="ORF">O3G_MSEX003249</name>
</gene>
<dbReference type="PANTHER" id="PTHR12243:SF60">
    <property type="entry name" value="SI:CH211-15D5.12-RELATED"/>
    <property type="match status" value="1"/>
</dbReference>
<evidence type="ECO:0000259" key="4">
    <source>
        <dbReference type="PROSITE" id="PS51031"/>
    </source>
</evidence>
<feature type="domain" description="MADF" evidence="3">
    <location>
        <begin position="13"/>
        <end position="104"/>
    </location>
</feature>
<dbReference type="InterPro" id="IPR006578">
    <property type="entry name" value="MADF-dom"/>
</dbReference>
<organism evidence="5 6">
    <name type="scientific">Manduca sexta</name>
    <name type="common">Tobacco hawkmoth</name>
    <name type="synonym">Tobacco hornworm</name>
    <dbReference type="NCBI Taxonomy" id="7130"/>
    <lineage>
        <taxon>Eukaryota</taxon>
        <taxon>Metazoa</taxon>
        <taxon>Ecdysozoa</taxon>
        <taxon>Arthropoda</taxon>
        <taxon>Hexapoda</taxon>
        <taxon>Insecta</taxon>
        <taxon>Pterygota</taxon>
        <taxon>Neoptera</taxon>
        <taxon>Endopterygota</taxon>
        <taxon>Lepidoptera</taxon>
        <taxon>Glossata</taxon>
        <taxon>Ditrysia</taxon>
        <taxon>Bombycoidea</taxon>
        <taxon>Sphingidae</taxon>
        <taxon>Sphinginae</taxon>
        <taxon>Sphingini</taxon>
        <taxon>Manduca</taxon>
    </lineage>
</organism>
<evidence type="ECO:0000313" key="6">
    <source>
        <dbReference type="Proteomes" id="UP000791440"/>
    </source>
</evidence>
<accession>A0A921YSY1</accession>
<dbReference type="Proteomes" id="UP000791440">
    <property type="component" value="Unassembled WGS sequence"/>
</dbReference>
<feature type="compositionally biased region" description="Low complexity" evidence="2">
    <location>
        <begin position="164"/>
        <end position="174"/>
    </location>
</feature>